<name>A0ABC8Z566_9POAL</name>
<evidence type="ECO:0000256" key="2">
    <source>
        <dbReference type="ARBA" id="ARBA00022679"/>
    </source>
</evidence>
<keyword evidence="5 10" id="KW-0547">Nucleotide-binding</keyword>
<reference evidence="15" key="1">
    <citation type="submission" date="2024-06" db="EMBL/GenBank/DDBJ databases">
        <authorList>
            <person name="Ryan C."/>
        </authorList>
    </citation>
    <scope>NUCLEOTIDE SEQUENCE [LARGE SCALE GENOMIC DNA]</scope>
</reference>
<keyword evidence="6" id="KW-0418">Kinase</keyword>
<keyword evidence="4" id="KW-0732">Signal</keyword>
<feature type="region of interest" description="Disordered" evidence="11">
    <location>
        <begin position="627"/>
        <end position="652"/>
    </location>
</feature>
<accession>A0ABC8Z566</accession>
<keyword evidence="8 12" id="KW-1133">Transmembrane helix</keyword>
<dbReference type="Proteomes" id="UP001497457">
    <property type="component" value="Chromosome 18b"/>
</dbReference>
<dbReference type="Gene3D" id="3.30.200.20">
    <property type="entry name" value="Phosphorylase Kinase, domain 1"/>
    <property type="match status" value="1"/>
</dbReference>
<dbReference type="GO" id="GO:0016020">
    <property type="term" value="C:membrane"/>
    <property type="evidence" value="ECO:0007669"/>
    <property type="project" value="UniProtKB-SubCell"/>
</dbReference>
<feature type="transmembrane region" description="Helical" evidence="12">
    <location>
        <begin position="249"/>
        <end position="272"/>
    </location>
</feature>
<dbReference type="InterPro" id="IPR008271">
    <property type="entry name" value="Ser/Thr_kinase_AS"/>
</dbReference>
<organism evidence="14 15">
    <name type="scientific">Urochloa decumbens</name>
    <dbReference type="NCBI Taxonomy" id="240449"/>
    <lineage>
        <taxon>Eukaryota</taxon>
        <taxon>Viridiplantae</taxon>
        <taxon>Streptophyta</taxon>
        <taxon>Embryophyta</taxon>
        <taxon>Tracheophyta</taxon>
        <taxon>Spermatophyta</taxon>
        <taxon>Magnoliopsida</taxon>
        <taxon>Liliopsida</taxon>
        <taxon>Poales</taxon>
        <taxon>Poaceae</taxon>
        <taxon>PACMAD clade</taxon>
        <taxon>Panicoideae</taxon>
        <taxon>Panicodae</taxon>
        <taxon>Paniceae</taxon>
        <taxon>Melinidinae</taxon>
        <taxon>Urochloa</taxon>
    </lineage>
</organism>
<evidence type="ECO:0000256" key="8">
    <source>
        <dbReference type="ARBA" id="ARBA00022989"/>
    </source>
</evidence>
<evidence type="ECO:0000256" key="9">
    <source>
        <dbReference type="ARBA" id="ARBA00023136"/>
    </source>
</evidence>
<dbReference type="PROSITE" id="PS00107">
    <property type="entry name" value="PROTEIN_KINASE_ATP"/>
    <property type="match status" value="1"/>
</dbReference>
<feature type="transmembrane region" description="Helical" evidence="12">
    <location>
        <begin position="134"/>
        <end position="151"/>
    </location>
</feature>
<evidence type="ECO:0000313" key="15">
    <source>
        <dbReference type="Proteomes" id="UP001497457"/>
    </source>
</evidence>
<dbReference type="PANTHER" id="PTHR47974">
    <property type="entry name" value="OS07G0415500 PROTEIN"/>
    <property type="match status" value="1"/>
</dbReference>
<keyword evidence="2" id="KW-0808">Transferase</keyword>
<dbReference type="PROSITE" id="PS00108">
    <property type="entry name" value="PROTEIN_KINASE_ST"/>
    <property type="match status" value="1"/>
</dbReference>
<gene>
    <name evidence="14" type="ORF">URODEC1_LOCUS41584</name>
</gene>
<feature type="transmembrane region" description="Helical" evidence="12">
    <location>
        <begin position="34"/>
        <end position="56"/>
    </location>
</feature>
<comment type="subcellular location">
    <subcellularLocation>
        <location evidence="1">Membrane</location>
        <topology evidence="1">Single-pass membrane protein</topology>
    </subcellularLocation>
</comment>
<dbReference type="InterPro" id="IPR017441">
    <property type="entry name" value="Protein_kinase_ATP_BS"/>
</dbReference>
<proteinExistence type="predicted"/>
<dbReference type="SMART" id="SM00220">
    <property type="entry name" value="S_TKc"/>
    <property type="match status" value="1"/>
</dbReference>
<evidence type="ECO:0000313" key="14">
    <source>
        <dbReference type="EMBL" id="CAL4955691.1"/>
    </source>
</evidence>
<feature type="transmembrane region" description="Helical" evidence="12">
    <location>
        <begin position="76"/>
        <end position="95"/>
    </location>
</feature>
<feature type="transmembrane region" description="Helical" evidence="12">
    <location>
        <begin position="172"/>
        <end position="194"/>
    </location>
</feature>
<evidence type="ECO:0000256" key="11">
    <source>
        <dbReference type="SAM" id="MobiDB-lite"/>
    </source>
</evidence>
<evidence type="ECO:0000256" key="10">
    <source>
        <dbReference type="PROSITE-ProRule" id="PRU10141"/>
    </source>
</evidence>
<evidence type="ECO:0000256" key="5">
    <source>
        <dbReference type="ARBA" id="ARBA00022741"/>
    </source>
</evidence>
<feature type="binding site" evidence="10">
    <location>
        <position position="361"/>
    </location>
    <ligand>
        <name>ATP</name>
        <dbReference type="ChEBI" id="CHEBI:30616"/>
    </ligand>
</feature>
<protein>
    <recommendedName>
        <fullName evidence="13">Protein kinase domain-containing protein</fullName>
    </recommendedName>
</protein>
<feature type="domain" description="Protein kinase" evidence="13">
    <location>
        <begin position="333"/>
        <end position="623"/>
    </location>
</feature>
<dbReference type="Pfam" id="PF00069">
    <property type="entry name" value="Pkinase"/>
    <property type="match status" value="1"/>
</dbReference>
<keyword evidence="15" id="KW-1185">Reference proteome</keyword>
<evidence type="ECO:0000256" key="6">
    <source>
        <dbReference type="ARBA" id="ARBA00022777"/>
    </source>
</evidence>
<feature type="transmembrane region" description="Helical" evidence="12">
    <location>
        <begin position="225"/>
        <end position="243"/>
    </location>
</feature>
<dbReference type="SUPFAM" id="SSF56112">
    <property type="entry name" value="Protein kinase-like (PK-like)"/>
    <property type="match status" value="1"/>
</dbReference>
<sequence>MADLEDPIHQKNLEDSGTLLDPPRSRRCNYYWKIVRTILHAAVVTILFIVIIFSYIYIHLKLNINGEGARDRTHAVVSLIILLVAYTVLGFLFIFNSSGLMEKIISAGFLALVLSVFLFCSIGIDLVYRFRVEFLAGANIAAISAYCVWMLHPAVQAWLCTLEKKVRTILHVAVVIVLFFVIIFDYFYAAAIIYDDAVPLLIQLVAYTAVGCLYIFNSSNQMQKGISAGFLVLVLSVFLLSSIDNDVFARLSLVFGANIVAISLYSIWKLYLAARDWPWLPRWPRWLSAARDALLERSEPERQQETALANNAPFRIHELLREFSSDEIRAMTQDFATMVGQGGFAHVFRGSLDDGTAVAVKSLITREIILETGDADFLREVSIIANMHHRSLVRLLGYCLPRGGGGRYLVYPFFENGSLDRWLFHGGEERRRQLTWPARRCIAVDVARALAYLHHECHRRILHLDVKPGNILLDGSLRAHVSDFGISVSVARDLTSIVDTRGRGTLGYMAPEMLVNAVSDKSDVYSYGMTLLELVGGRRNFEPSSASDASSSATPDLARDFLPSIVLEKMARGELMEAVDAAMADVDEEAVELVVKVALCCIQRRRDMRPSMLAVVDMLEGRVDVDLPPESRPSSAAVDFPEPLSSSLTHGR</sequence>
<evidence type="ECO:0000256" key="4">
    <source>
        <dbReference type="ARBA" id="ARBA00022729"/>
    </source>
</evidence>
<keyword evidence="3 12" id="KW-0812">Transmembrane</keyword>
<evidence type="ECO:0000256" key="1">
    <source>
        <dbReference type="ARBA" id="ARBA00004167"/>
    </source>
</evidence>
<dbReference type="AlphaFoldDB" id="A0ABC8Z566"/>
<dbReference type="Gene3D" id="1.10.510.10">
    <property type="entry name" value="Transferase(Phosphotransferase) domain 1"/>
    <property type="match status" value="1"/>
</dbReference>
<evidence type="ECO:0000256" key="7">
    <source>
        <dbReference type="ARBA" id="ARBA00022840"/>
    </source>
</evidence>
<feature type="transmembrane region" description="Helical" evidence="12">
    <location>
        <begin position="200"/>
        <end position="216"/>
    </location>
</feature>
<dbReference type="InterPro" id="IPR000719">
    <property type="entry name" value="Prot_kinase_dom"/>
</dbReference>
<dbReference type="FunFam" id="1.10.510.10:FF:001106">
    <property type="entry name" value="Probable LRR receptor-like serine/threonine-protein kinase At1g29720"/>
    <property type="match status" value="1"/>
</dbReference>
<evidence type="ECO:0000256" key="12">
    <source>
        <dbReference type="SAM" id="Phobius"/>
    </source>
</evidence>
<evidence type="ECO:0000259" key="13">
    <source>
        <dbReference type="PROSITE" id="PS50011"/>
    </source>
</evidence>
<dbReference type="EMBL" id="OZ075128">
    <property type="protein sequence ID" value="CAL4955691.1"/>
    <property type="molecule type" value="Genomic_DNA"/>
</dbReference>
<dbReference type="GO" id="GO:0005524">
    <property type="term" value="F:ATP binding"/>
    <property type="evidence" value="ECO:0007669"/>
    <property type="project" value="UniProtKB-UniRule"/>
</dbReference>
<keyword evidence="7 10" id="KW-0067">ATP-binding</keyword>
<dbReference type="PANTHER" id="PTHR47974:SF27">
    <property type="entry name" value="RECEPTOR-LIKE SERINE_THREONINE-PROTEIN KINASE"/>
    <property type="match status" value="1"/>
</dbReference>
<dbReference type="PROSITE" id="PS50011">
    <property type="entry name" value="PROTEIN_KINASE_DOM"/>
    <property type="match status" value="1"/>
</dbReference>
<evidence type="ECO:0000256" key="3">
    <source>
        <dbReference type="ARBA" id="ARBA00022692"/>
    </source>
</evidence>
<dbReference type="InterPro" id="IPR011009">
    <property type="entry name" value="Kinase-like_dom_sf"/>
</dbReference>
<keyword evidence="9 12" id="KW-0472">Membrane</keyword>
<reference evidence="14 15" key="2">
    <citation type="submission" date="2024-10" db="EMBL/GenBank/DDBJ databases">
        <authorList>
            <person name="Ryan C."/>
        </authorList>
    </citation>
    <scope>NUCLEOTIDE SEQUENCE [LARGE SCALE GENOMIC DNA]</scope>
</reference>
<dbReference type="GO" id="GO:0016301">
    <property type="term" value="F:kinase activity"/>
    <property type="evidence" value="ECO:0007669"/>
    <property type="project" value="UniProtKB-KW"/>
</dbReference>
<feature type="transmembrane region" description="Helical" evidence="12">
    <location>
        <begin position="107"/>
        <end position="128"/>
    </location>
</feature>